<organism evidence="2 3">
    <name type="scientific">Methanolacinia petrolearia (strain DSM 11571 / OCM 486 / SEBR 4847)</name>
    <name type="common">Methanoplanus petrolearius</name>
    <dbReference type="NCBI Taxonomy" id="679926"/>
    <lineage>
        <taxon>Archaea</taxon>
        <taxon>Methanobacteriati</taxon>
        <taxon>Methanobacteriota</taxon>
        <taxon>Stenosarchaea group</taxon>
        <taxon>Methanomicrobia</taxon>
        <taxon>Methanomicrobiales</taxon>
        <taxon>Methanomicrobiaceae</taxon>
        <taxon>Methanolacinia</taxon>
    </lineage>
</organism>
<evidence type="ECO:0000313" key="3">
    <source>
        <dbReference type="Proteomes" id="UP000006565"/>
    </source>
</evidence>
<dbReference type="PANTHER" id="PTHR30535:SF34">
    <property type="entry name" value="MOLYBDATE-BINDING PROTEIN MOLA"/>
    <property type="match status" value="1"/>
</dbReference>
<evidence type="ECO:0000259" key="1">
    <source>
        <dbReference type="PROSITE" id="PS50983"/>
    </source>
</evidence>
<dbReference type="RefSeq" id="WP_013329448.1">
    <property type="nucleotide sequence ID" value="NC_014507.1"/>
</dbReference>
<dbReference type="Gene3D" id="3.40.50.1980">
    <property type="entry name" value="Nitrogenase molybdenum iron protein domain"/>
    <property type="match status" value="2"/>
</dbReference>
<dbReference type="eggNOG" id="arCOG03309">
    <property type="taxonomic scope" value="Archaea"/>
</dbReference>
<dbReference type="InterPro" id="IPR002491">
    <property type="entry name" value="ABC_transptr_periplasmic_BD"/>
</dbReference>
<feature type="domain" description="Fe/B12 periplasmic-binding" evidence="1">
    <location>
        <begin position="57"/>
        <end position="368"/>
    </location>
</feature>
<dbReference type="OrthoDB" id="24039at2157"/>
<protein>
    <submittedName>
        <fullName evidence="2">Periplasmic binding protein</fullName>
    </submittedName>
</protein>
<proteinExistence type="predicted"/>
<dbReference type="PROSITE" id="PS50983">
    <property type="entry name" value="FE_B12_PBP"/>
    <property type="match status" value="1"/>
</dbReference>
<evidence type="ECO:0000313" key="2">
    <source>
        <dbReference type="EMBL" id="ADN36271.1"/>
    </source>
</evidence>
<dbReference type="Pfam" id="PF01497">
    <property type="entry name" value="Peripla_BP_2"/>
    <property type="match status" value="1"/>
</dbReference>
<keyword evidence="3" id="KW-1185">Reference proteome</keyword>
<name>E1RG36_METP4</name>
<dbReference type="GeneID" id="9743984"/>
<dbReference type="InterPro" id="IPR050902">
    <property type="entry name" value="ABC_Transporter_SBP"/>
</dbReference>
<dbReference type="HOGENOM" id="CLU_038034_13_4_2"/>
<sequence length="408" mass="44410" precursor="true">MKQAMFLILVILLIFAAVPGCTQTGGTGDIQQVSDDDYRIVTDSRGVEVKLPVDIERVATVSDGLIEEVMYILGVDDRIVAIGSEGLLSSAKSGYSYPLDDGTNVTAAGGNNVATVLSPGLDDLPLFVDYGVAMNYETLAAADPDVVILRLGSSAFLSCEDENAEKSIEKIESLGIPVVVLYSPNCYEDSDPTAISDEIEIIGRVFGKEDEAEDIAAILESMKNDIQERTASVGEDEKKDVLVLGLSSSYRTETAAGIAWGLKTTESYMIENLINARNAFRSDAGSFQVINTEQILSMDPDVIILGTASGYHPPGELYNATYYKNLRELRAVKDHNVSSLPYAPRNAAKRLEYPIDLMVTAKAVYPELFEDIDLNEWILSFYQDVYGVDSGKAAELRSAQLMDWCIGE</sequence>
<reference evidence="2 3" key="1">
    <citation type="journal article" date="2010" name="Stand. Genomic Sci.">
        <title>Complete genome sequence of Methanoplanus petrolearius type strain (SEBR 4847).</title>
        <authorList>
            <person name="Brambilla E."/>
            <person name="Djao O.D."/>
            <person name="Daligault H."/>
            <person name="Lapidus A."/>
            <person name="Lucas S."/>
            <person name="Hammon N."/>
            <person name="Nolan M."/>
            <person name="Tice H."/>
            <person name="Cheng J.F."/>
            <person name="Han C."/>
            <person name="Tapia R."/>
            <person name="Goodwin L."/>
            <person name="Pitluck S."/>
            <person name="Liolios K."/>
            <person name="Ivanova N."/>
            <person name="Mavromatis K."/>
            <person name="Mikhailova N."/>
            <person name="Pati A."/>
            <person name="Chen A."/>
            <person name="Palaniappan K."/>
            <person name="Land M."/>
            <person name="Hauser L."/>
            <person name="Chang Y.J."/>
            <person name="Jeffries C.D."/>
            <person name="Rohde M."/>
            <person name="Spring S."/>
            <person name="Sikorski J."/>
            <person name="Goker M."/>
            <person name="Woyke T."/>
            <person name="Bristow J."/>
            <person name="Eisen J.A."/>
            <person name="Markowitz V."/>
            <person name="Hugenholtz P."/>
            <person name="Kyrpides N.C."/>
            <person name="Klenk H.P."/>
        </authorList>
    </citation>
    <scope>NUCLEOTIDE SEQUENCE [LARGE SCALE GENOMIC DNA]</scope>
    <source>
        <strain evidence="3">DSM 11571 / OCM 486 / SEBR 4847</strain>
    </source>
</reference>
<dbReference type="Proteomes" id="UP000006565">
    <property type="component" value="Chromosome"/>
</dbReference>
<dbReference type="EMBL" id="CP002117">
    <property type="protein sequence ID" value="ADN36271.1"/>
    <property type="molecule type" value="Genomic_DNA"/>
</dbReference>
<accession>E1RG36</accession>
<dbReference type="STRING" id="679926.Mpet_1514"/>
<dbReference type="KEGG" id="mpi:Mpet_1514"/>
<dbReference type="PANTHER" id="PTHR30535">
    <property type="entry name" value="VITAMIN B12-BINDING PROTEIN"/>
    <property type="match status" value="1"/>
</dbReference>
<dbReference type="SUPFAM" id="SSF53807">
    <property type="entry name" value="Helical backbone' metal receptor"/>
    <property type="match status" value="1"/>
</dbReference>
<gene>
    <name evidence="2" type="ordered locus">Mpet_1514</name>
</gene>
<dbReference type="AlphaFoldDB" id="E1RG36"/>